<sequence length="326" mass="37722">MSNSFFTAFHQYTRRQLGTILAKVGFRYTSYYQKQRAIERLSTIAEGIRYLEHSSTDKTQPSSEEAPIFIFSAGWRSGSTLLQRLICSSGNTLIWGEPYAHCNYIQTLASTLQPFNQKYPPEHFYLKNTPQLKDLSAAWIANLYPESHHLKAAHLQFFDYLFAQPAKAAGAQHWGLKEVRLNTQHALYLKWLYPKAKFLFLYRNVYNAYRSYKGLTYYAAWPNHPVPNAYTFAKFWTQLVQDYLQNAKHIGGVLIPFEKLTSSCYEINQLAEYLNLELDSNVLSRRITGHIGIDAIPRHLSWYELMIIRQIAGSVAKQLGYNPTNH</sequence>
<protein>
    <submittedName>
        <fullName evidence="1">Hypothetical conserved protein</fullName>
    </submittedName>
</protein>
<keyword evidence="2" id="KW-1185">Reference proteome</keyword>
<dbReference type="EMBL" id="AP014836">
    <property type="protein sequence ID" value="BAW80584.1"/>
    <property type="molecule type" value="Genomic_DNA"/>
</dbReference>
<organism evidence="1 2">
    <name type="scientific">Candidatus Nitrosoglobus terrae</name>
    <dbReference type="NCBI Taxonomy" id="1630141"/>
    <lineage>
        <taxon>Bacteria</taxon>
        <taxon>Pseudomonadati</taxon>
        <taxon>Pseudomonadota</taxon>
        <taxon>Gammaproteobacteria</taxon>
        <taxon>Chromatiales</taxon>
        <taxon>Chromatiaceae</taxon>
        <taxon>Candidatus Nitrosoglobus</taxon>
    </lineage>
</organism>
<dbReference type="InterPro" id="IPR027417">
    <property type="entry name" value="P-loop_NTPase"/>
</dbReference>
<reference evidence="1 2" key="1">
    <citation type="journal article" date="2017" name="ISME J.">
        <title>An acid-tolerant ammonia-oxidizing ?-proteobacterium from soil.</title>
        <authorList>
            <person name="Hayatsu M."/>
            <person name="Tago K."/>
            <person name="Uchiyama I."/>
            <person name="Toyoda A."/>
            <person name="Wang Y."/>
            <person name="Shimomura Y."/>
            <person name="Okubo T."/>
            <person name="Kurisu F."/>
            <person name="Hirono Y."/>
            <person name="Nonaka K."/>
            <person name="Akiyama H."/>
            <person name="Itoh T."/>
            <person name="Takami H."/>
        </authorList>
    </citation>
    <scope>NUCLEOTIDE SEQUENCE [LARGE SCALE GENOMIC DNA]</scope>
    <source>
        <strain evidence="1 2">TAO100</strain>
    </source>
</reference>
<name>A0A1Q2SN74_9GAMM</name>
<dbReference type="RefSeq" id="WP_172419072.1">
    <property type="nucleotide sequence ID" value="NZ_AP014836.1"/>
</dbReference>
<dbReference type="Pfam" id="PF13469">
    <property type="entry name" value="Sulfotransfer_3"/>
    <property type="match status" value="1"/>
</dbReference>
<dbReference type="Gene3D" id="3.40.50.300">
    <property type="entry name" value="P-loop containing nucleotide triphosphate hydrolases"/>
    <property type="match status" value="1"/>
</dbReference>
<accession>A0A1Q2SN74</accession>
<dbReference type="SUPFAM" id="SSF52540">
    <property type="entry name" value="P-loop containing nucleoside triphosphate hydrolases"/>
    <property type="match status" value="1"/>
</dbReference>
<proteinExistence type="predicted"/>
<dbReference type="Proteomes" id="UP000243679">
    <property type="component" value="Chromosome"/>
</dbReference>
<gene>
    <name evidence="1" type="ORF">TAO_1214</name>
</gene>
<evidence type="ECO:0000313" key="1">
    <source>
        <dbReference type="EMBL" id="BAW80584.1"/>
    </source>
</evidence>
<dbReference type="AlphaFoldDB" id="A0A1Q2SN74"/>
<evidence type="ECO:0000313" key="2">
    <source>
        <dbReference type="Proteomes" id="UP000243679"/>
    </source>
</evidence>
<dbReference type="KEGG" id="ntt:TAO_1214"/>